<dbReference type="EMBL" id="KQ087209">
    <property type="protein sequence ID" value="KLT42092.1"/>
    <property type="molecule type" value="Genomic_DNA"/>
</dbReference>
<evidence type="ECO:0000313" key="1">
    <source>
        <dbReference type="EMBL" id="KLT42092.1"/>
    </source>
</evidence>
<reference evidence="1 2" key="1">
    <citation type="submission" date="2015-03" db="EMBL/GenBank/DDBJ databases">
        <title>Genomics and transcriptomics of the oil-accumulating basidiomycete yeast T. oleaginosus allow insights into substrate utilization and the diverse evolutionary trajectories of mating systems in fungi.</title>
        <authorList>
            <consortium name="DOE Joint Genome Institute"/>
            <person name="Kourist R."/>
            <person name="Kracht O."/>
            <person name="Bracharz F."/>
            <person name="Lipzen A."/>
            <person name="Nolan M."/>
            <person name="Ohm R."/>
            <person name="Grigoriev I."/>
            <person name="Sun S."/>
            <person name="Heitman J."/>
            <person name="Bruck T."/>
            <person name="Nowrousian M."/>
        </authorList>
    </citation>
    <scope>NUCLEOTIDE SEQUENCE [LARGE SCALE GENOMIC DNA]</scope>
    <source>
        <strain evidence="1 2">IBC0246</strain>
    </source>
</reference>
<dbReference type="RefSeq" id="XP_018278583.1">
    <property type="nucleotide sequence ID" value="XM_018427569.1"/>
</dbReference>
<dbReference type="GeneID" id="28988172"/>
<protein>
    <submittedName>
        <fullName evidence="1">Uncharacterized protein</fullName>
    </submittedName>
</protein>
<organism evidence="1 2">
    <name type="scientific">Cutaneotrichosporon oleaginosum</name>
    <dbReference type="NCBI Taxonomy" id="879819"/>
    <lineage>
        <taxon>Eukaryota</taxon>
        <taxon>Fungi</taxon>
        <taxon>Dikarya</taxon>
        <taxon>Basidiomycota</taxon>
        <taxon>Agaricomycotina</taxon>
        <taxon>Tremellomycetes</taxon>
        <taxon>Trichosporonales</taxon>
        <taxon>Trichosporonaceae</taxon>
        <taxon>Cutaneotrichosporon</taxon>
    </lineage>
</organism>
<accession>A0A0J0XLW5</accession>
<name>A0A0J0XLW5_9TREE</name>
<gene>
    <name evidence="1" type="ORF">CC85DRAFT_99072</name>
</gene>
<keyword evidence="2" id="KW-1185">Reference proteome</keyword>
<dbReference type="Proteomes" id="UP000053611">
    <property type="component" value="Unassembled WGS sequence"/>
</dbReference>
<proteinExistence type="predicted"/>
<sequence length="133" mass="14765">MKPARMIAWLAMAWGVSRPPCFHMTGLCWAGRVRAAEKSTPRLVSGTTASKSMFPPPACLPVHAVLLGPLDGSIKACYSLSFSSCASRALASQRSRRRGKHIHRPSLFYSLSCHRRPLSHRYYYPHHLCTISG</sequence>
<evidence type="ECO:0000313" key="2">
    <source>
        <dbReference type="Proteomes" id="UP000053611"/>
    </source>
</evidence>
<dbReference type="AlphaFoldDB" id="A0A0J0XLW5"/>